<comment type="cofactor">
    <cofactor evidence="4 5">
        <name>pyridoxal 5'-phosphate</name>
        <dbReference type="ChEBI" id="CHEBI:597326"/>
    </cofactor>
</comment>
<organism evidence="7 8">
    <name type="scientific">Limulus polyphemus</name>
    <name type="common">Atlantic horseshoe crab</name>
    <dbReference type="NCBI Taxonomy" id="6850"/>
    <lineage>
        <taxon>Eukaryota</taxon>
        <taxon>Metazoa</taxon>
        <taxon>Ecdysozoa</taxon>
        <taxon>Arthropoda</taxon>
        <taxon>Chelicerata</taxon>
        <taxon>Merostomata</taxon>
        <taxon>Xiphosura</taxon>
        <taxon>Limulidae</taxon>
        <taxon>Limulus</taxon>
    </lineage>
</organism>
<feature type="binding site" evidence="4">
    <location>
        <position position="134"/>
    </location>
    <ligand>
        <name>pyridoxal 5'-phosphate</name>
        <dbReference type="ChEBI" id="CHEBI:597326"/>
    </ligand>
</feature>
<evidence type="ECO:0000313" key="8">
    <source>
        <dbReference type="RefSeq" id="XP_022257443.1"/>
    </source>
</evidence>
<dbReference type="Gene3D" id="3.40.640.10">
    <property type="entry name" value="Type I PLP-dependent aspartate aminotransferase-like (Major domain)"/>
    <property type="match status" value="2"/>
</dbReference>
<dbReference type="RefSeq" id="XP_022257443.1">
    <property type="nucleotide sequence ID" value="XM_022401735.1"/>
</dbReference>
<evidence type="ECO:0000256" key="2">
    <source>
        <dbReference type="ARBA" id="ARBA00022801"/>
    </source>
</evidence>
<comment type="pathway">
    <text evidence="4 5">Amino-acid degradation; L-kynurenine degradation; L-alanine and anthranilate from L-kynurenine: step 1/1.</text>
</comment>
<comment type="pathway">
    <text evidence="4 5">Cofactor biosynthesis; NAD(+) biosynthesis; quinolinate from L-kynurenine: step 2/3.</text>
</comment>
<keyword evidence="2 4" id="KW-0378">Hydrolase</keyword>
<dbReference type="HAMAP" id="MF_01970">
    <property type="entry name" value="Kynureninase"/>
    <property type="match status" value="1"/>
</dbReference>
<dbReference type="Gene3D" id="3.90.1150.10">
    <property type="entry name" value="Aspartate Aminotransferase, domain 1"/>
    <property type="match status" value="2"/>
</dbReference>
<dbReference type="PANTHER" id="PTHR14084:SF0">
    <property type="entry name" value="KYNURENINASE"/>
    <property type="match status" value="1"/>
</dbReference>
<evidence type="ECO:0000313" key="7">
    <source>
        <dbReference type="Proteomes" id="UP000694941"/>
    </source>
</evidence>
<feature type="modified residue" description="N6-(pyridoxal phosphate)lysine" evidence="4">
    <location>
        <position position="272"/>
    </location>
</feature>
<feature type="binding site" evidence="4">
    <location>
        <position position="271"/>
    </location>
    <ligand>
        <name>pyridoxal 5'-phosphate</name>
        <dbReference type="ChEBI" id="CHEBI:597326"/>
    </ligand>
</feature>
<comment type="subcellular location">
    <subcellularLocation>
        <location evidence="4 5">Cytoplasm</location>
    </subcellularLocation>
</comment>
<dbReference type="PIRSF" id="PIRSF038800">
    <property type="entry name" value="KYNU"/>
    <property type="match status" value="1"/>
</dbReference>
<feature type="binding site" evidence="4">
    <location>
        <position position="249"/>
    </location>
    <ligand>
        <name>pyridoxal 5'-phosphate</name>
        <dbReference type="ChEBI" id="CHEBI:597326"/>
    </ligand>
</feature>
<keyword evidence="1 4" id="KW-0662">Pyridine nucleotide biosynthesis</keyword>
<evidence type="ECO:0000256" key="3">
    <source>
        <dbReference type="ARBA" id="ARBA00022898"/>
    </source>
</evidence>
<dbReference type="NCBIfam" id="TIGR01814">
    <property type="entry name" value="kynureninase"/>
    <property type="match status" value="1"/>
</dbReference>
<dbReference type="GeneID" id="106473268"/>
<keyword evidence="4 5" id="KW-0963">Cytoplasm</keyword>
<dbReference type="InterPro" id="IPR015424">
    <property type="entry name" value="PyrdxlP-dep_Trfase"/>
</dbReference>
<feature type="binding site" evidence="4">
    <location>
        <position position="133"/>
    </location>
    <ligand>
        <name>pyridoxal 5'-phosphate</name>
        <dbReference type="ChEBI" id="CHEBI:597326"/>
    </ligand>
</feature>
<dbReference type="InterPro" id="IPR015421">
    <property type="entry name" value="PyrdxlP-dep_Trfase_major"/>
</dbReference>
<evidence type="ECO:0000256" key="5">
    <source>
        <dbReference type="PIRNR" id="PIRNR038800"/>
    </source>
</evidence>
<feature type="binding site" evidence="4">
    <location>
        <begin position="161"/>
        <end position="164"/>
    </location>
    <ligand>
        <name>pyridoxal 5'-phosphate</name>
        <dbReference type="ChEBI" id="CHEBI:597326"/>
    </ligand>
</feature>
<name>A0ABM1TNI7_LIMPO</name>
<comment type="catalytic activity">
    <reaction evidence="5">
        <text>3-hydroxy-L-kynurenine + H2O = 3-hydroxyanthranilate + L-alanine + H(+)</text>
        <dbReference type="Rhea" id="RHEA:25143"/>
        <dbReference type="ChEBI" id="CHEBI:15377"/>
        <dbReference type="ChEBI" id="CHEBI:15378"/>
        <dbReference type="ChEBI" id="CHEBI:36559"/>
        <dbReference type="ChEBI" id="CHEBI:57972"/>
        <dbReference type="ChEBI" id="CHEBI:58125"/>
        <dbReference type="EC" id="3.7.1.3"/>
    </reaction>
</comment>
<feature type="domain" description="Aminotransferase class V" evidence="6">
    <location>
        <begin position="113"/>
        <end position="272"/>
    </location>
</feature>
<dbReference type="PANTHER" id="PTHR14084">
    <property type="entry name" value="KYNURENINASE"/>
    <property type="match status" value="1"/>
</dbReference>
<comment type="similarity">
    <text evidence="4 5">Belongs to the kynureninase family.</text>
</comment>
<comment type="caution">
    <text evidence="4">Lacks conserved residue(s) required for the propagation of feature annotation.</text>
</comment>
<dbReference type="EC" id="3.7.1.3" evidence="4 5"/>
<keyword evidence="3 4" id="KW-0663">Pyridoxal phosphate</keyword>
<accession>A0ABM1TNI7</accession>
<feature type="binding site" evidence="4">
    <location>
        <position position="246"/>
    </location>
    <ligand>
        <name>pyridoxal 5'-phosphate</name>
        <dbReference type="ChEBI" id="CHEBI:597326"/>
    </ligand>
</feature>
<dbReference type="Pfam" id="PF22580">
    <property type="entry name" value="KYNU_C"/>
    <property type="match status" value="1"/>
</dbReference>
<dbReference type="InterPro" id="IPR000192">
    <property type="entry name" value="Aminotrans_V_dom"/>
</dbReference>
<comment type="subunit">
    <text evidence="4 5">Homodimer.</text>
</comment>
<feature type="binding site" evidence="4">
    <location>
        <position position="380"/>
    </location>
    <ligand>
        <name>pyridoxal 5'-phosphate</name>
        <dbReference type="ChEBI" id="CHEBI:597326"/>
    </ligand>
</feature>
<keyword evidence="7" id="KW-1185">Reference proteome</keyword>
<evidence type="ECO:0000259" key="6">
    <source>
        <dbReference type="Pfam" id="PF00266"/>
    </source>
</evidence>
<sequence>MSSPSNVLLKKAKEWCCDPDSLAFAEKLDQHDKLANFRDKFIIPKKVDLPYIDQSLITNLEEESIYLCGHSLGLQPKKASSYVQQVLENWGKRGAHSHTHGFLPAAYCDLPPKEPMARLVGAKPEEIAVMNGLSVNLHILLTSFYKPTPDRHKIVIEEYAFPSDMYAVKSQISLHKYSVDESLITVHPREGENLLKQEDILSVIEDHGESIALILLPGIQYYTGQLIDTENLVRAGHQKGCLVAVDLAHAVGNVRLELHRWGVDFAMWCTYKVRLLVVLPLISMLLDYVHKKYSYIQILNTGIFFVLNDIGEQRNKYQLGVPGLHEEKPATSTTAVVSKEQMSCKNTKASGNIMKTELRPNDANQEFDPCDGADMFKLSNPPPLLSATLMASLEIFEQVGMEEIVAKQFLLTGYLEYLIDKRFIQECSETSPRMKIVTSRDARERGNQLSLTFDIPLDVIQKEFQRRGVVCDVRLPSVIRVAPVPLYNSFADVFRFVNILKDALEDPVVSKNISPNSGVENDGRDLE</sequence>
<dbReference type="Pfam" id="PF00266">
    <property type="entry name" value="Aminotran_5"/>
    <property type="match status" value="1"/>
</dbReference>
<dbReference type="InterPro" id="IPR015422">
    <property type="entry name" value="PyrdxlP-dep_Trfase_small"/>
</dbReference>
<dbReference type="InterPro" id="IPR010111">
    <property type="entry name" value="Kynureninase"/>
</dbReference>
<reference evidence="8" key="1">
    <citation type="submission" date="2025-08" db="UniProtKB">
        <authorList>
            <consortium name="RefSeq"/>
        </authorList>
    </citation>
    <scope>IDENTIFICATION</scope>
    <source>
        <tissue evidence="8">Muscle</tissue>
    </source>
</reference>
<proteinExistence type="inferred from homology"/>
<dbReference type="SUPFAM" id="SSF53383">
    <property type="entry name" value="PLP-dependent transferases"/>
    <property type="match status" value="1"/>
</dbReference>
<evidence type="ECO:0000256" key="4">
    <source>
        <dbReference type="HAMAP-Rule" id="MF_03017"/>
    </source>
</evidence>
<gene>
    <name evidence="8" type="primary">LOC106473268</name>
</gene>
<protein>
    <recommendedName>
        <fullName evidence="4 5">Kynureninase</fullName>
        <ecNumber evidence="4 5">3.7.1.3</ecNumber>
    </recommendedName>
    <alternativeName>
        <fullName evidence="4">L-kynurenine hydrolase</fullName>
    </alternativeName>
</protein>
<comment type="catalytic activity">
    <reaction evidence="4 5">
        <text>L-kynurenine + H2O = anthranilate + L-alanine + H(+)</text>
        <dbReference type="Rhea" id="RHEA:16813"/>
        <dbReference type="ChEBI" id="CHEBI:15377"/>
        <dbReference type="ChEBI" id="CHEBI:15378"/>
        <dbReference type="ChEBI" id="CHEBI:16567"/>
        <dbReference type="ChEBI" id="CHEBI:57959"/>
        <dbReference type="ChEBI" id="CHEBI:57972"/>
        <dbReference type="EC" id="3.7.1.3"/>
    </reaction>
</comment>
<comment type="function">
    <text evidence="4 5">Catalyzes the cleavage of L-kynurenine (L-Kyn) and L-3-hydroxykynurenine (L-3OHKyn) into anthranilic acid (AA) and 3-hydroxyanthranilic acid (3-OHAA), respectively.</text>
</comment>
<dbReference type="Proteomes" id="UP000694941">
    <property type="component" value="Unplaced"/>
</dbReference>
<evidence type="ECO:0000256" key="1">
    <source>
        <dbReference type="ARBA" id="ARBA00022642"/>
    </source>
</evidence>